<dbReference type="RefSeq" id="XP_060407761.1">
    <property type="nucleotide sequence ID" value="XM_060565163.1"/>
</dbReference>
<dbReference type="AlphaFoldDB" id="A0AAD8PL23"/>
<protein>
    <submittedName>
        <fullName evidence="1">Uncharacterized protein</fullName>
    </submittedName>
</protein>
<keyword evidence="2" id="KW-1185">Reference proteome</keyword>
<evidence type="ECO:0000313" key="1">
    <source>
        <dbReference type="EMBL" id="KAK1569526.1"/>
    </source>
</evidence>
<comment type="caution">
    <text evidence="1">The sequence shown here is derived from an EMBL/GenBank/DDBJ whole genome shotgun (WGS) entry which is preliminary data.</text>
</comment>
<evidence type="ECO:0000313" key="2">
    <source>
        <dbReference type="Proteomes" id="UP001230504"/>
    </source>
</evidence>
<name>A0AAD8PL23_9PEZI</name>
<dbReference type="GeneID" id="85449403"/>
<accession>A0AAD8PL23</accession>
<dbReference type="EMBL" id="JAHLJV010000132">
    <property type="protein sequence ID" value="KAK1569526.1"/>
    <property type="molecule type" value="Genomic_DNA"/>
</dbReference>
<gene>
    <name evidence="1" type="ORF">LY79DRAFT_85028</name>
</gene>
<reference evidence="1" key="1">
    <citation type="submission" date="2021-06" db="EMBL/GenBank/DDBJ databases">
        <title>Comparative genomics, transcriptomics and evolutionary studies reveal genomic signatures of adaptation to plant cell wall in hemibiotrophic fungi.</title>
        <authorList>
            <consortium name="DOE Joint Genome Institute"/>
            <person name="Baroncelli R."/>
            <person name="Diaz J.F."/>
            <person name="Benocci T."/>
            <person name="Peng M."/>
            <person name="Battaglia E."/>
            <person name="Haridas S."/>
            <person name="Andreopoulos W."/>
            <person name="Labutti K."/>
            <person name="Pangilinan J."/>
            <person name="Floch G.L."/>
            <person name="Makela M.R."/>
            <person name="Henrissat B."/>
            <person name="Grigoriev I.V."/>
            <person name="Crouch J.A."/>
            <person name="De Vries R.P."/>
            <person name="Sukno S.A."/>
            <person name="Thon M.R."/>
        </authorList>
    </citation>
    <scope>NUCLEOTIDE SEQUENCE</scope>
    <source>
        <strain evidence="1">CBS 125086</strain>
    </source>
</reference>
<proteinExistence type="predicted"/>
<organism evidence="1 2">
    <name type="scientific">Colletotrichum navitas</name>
    <dbReference type="NCBI Taxonomy" id="681940"/>
    <lineage>
        <taxon>Eukaryota</taxon>
        <taxon>Fungi</taxon>
        <taxon>Dikarya</taxon>
        <taxon>Ascomycota</taxon>
        <taxon>Pezizomycotina</taxon>
        <taxon>Sordariomycetes</taxon>
        <taxon>Hypocreomycetidae</taxon>
        <taxon>Glomerellales</taxon>
        <taxon>Glomerellaceae</taxon>
        <taxon>Colletotrichum</taxon>
        <taxon>Colletotrichum graminicola species complex</taxon>
    </lineage>
</organism>
<dbReference type="Proteomes" id="UP001230504">
    <property type="component" value="Unassembled WGS sequence"/>
</dbReference>
<sequence>MSVSVDAHWLGVKEALKPRPPLTLQLGLGTADHHKDCWSSSLPSLLLHDYPIGPLVSFPTRLPKVPESQSLKFPNTTTATILIFYQPCRACRSDLSLPFFGSFSVNRSAGDHPHNHRCCLGLASLTPLPFGRIIASTAISRHQTYPYNPVLRSRAQPLARLLSLILRRRQRRQRRRPSHG</sequence>